<name>A0A0C9VUY5_9AGAM</name>
<accession>A0A0C9VUY5</accession>
<feature type="compositionally biased region" description="Pro residues" evidence="1">
    <location>
        <begin position="24"/>
        <end position="33"/>
    </location>
</feature>
<feature type="region of interest" description="Disordered" evidence="1">
    <location>
        <begin position="18"/>
        <end position="65"/>
    </location>
</feature>
<protein>
    <submittedName>
        <fullName evidence="2">Uncharacterized protein</fullName>
    </submittedName>
</protein>
<dbReference type="AlphaFoldDB" id="A0A0C9VUY5"/>
<dbReference type="OrthoDB" id="3067887at2759"/>
<gene>
    <name evidence="2" type="ORF">HYDPIDRAFT_137149</name>
</gene>
<evidence type="ECO:0000256" key="1">
    <source>
        <dbReference type="SAM" id="MobiDB-lite"/>
    </source>
</evidence>
<sequence length="80" mass="8885">MNVPPVPPRPVEYVARNSVQSVNQPPPVPPLPPNFIAQSQSQQSPPPSLPHFEQPLAAPRPHRLDPNLPANVRLVYFVTR</sequence>
<dbReference type="Proteomes" id="UP000053820">
    <property type="component" value="Unassembled WGS sequence"/>
</dbReference>
<proteinExistence type="predicted"/>
<dbReference type="HOGENOM" id="CLU_180948_0_0_1"/>
<reference evidence="2 3" key="1">
    <citation type="submission" date="2014-04" db="EMBL/GenBank/DDBJ databases">
        <title>Evolutionary Origins and Diversification of the Mycorrhizal Mutualists.</title>
        <authorList>
            <consortium name="DOE Joint Genome Institute"/>
            <consortium name="Mycorrhizal Genomics Consortium"/>
            <person name="Kohler A."/>
            <person name="Kuo A."/>
            <person name="Nagy L.G."/>
            <person name="Floudas D."/>
            <person name="Copeland A."/>
            <person name="Barry K.W."/>
            <person name="Cichocki N."/>
            <person name="Veneault-Fourrey C."/>
            <person name="LaButti K."/>
            <person name="Lindquist E.A."/>
            <person name="Lipzen A."/>
            <person name="Lundell T."/>
            <person name="Morin E."/>
            <person name="Murat C."/>
            <person name="Riley R."/>
            <person name="Ohm R."/>
            <person name="Sun H."/>
            <person name="Tunlid A."/>
            <person name="Henrissat B."/>
            <person name="Grigoriev I.V."/>
            <person name="Hibbett D.S."/>
            <person name="Martin F."/>
        </authorList>
    </citation>
    <scope>NUCLEOTIDE SEQUENCE [LARGE SCALE GENOMIC DNA]</scope>
    <source>
        <strain evidence="2 3">MD-312</strain>
    </source>
</reference>
<evidence type="ECO:0000313" key="3">
    <source>
        <dbReference type="Proteomes" id="UP000053820"/>
    </source>
</evidence>
<organism evidence="2 3">
    <name type="scientific">Hydnomerulius pinastri MD-312</name>
    <dbReference type="NCBI Taxonomy" id="994086"/>
    <lineage>
        <taxon>Eukaryota</taxon>
        <taxon>Fungi</taxon>
        <taxon>Dikarya</taxon>
        <taxon>Basidiomycota</taxon>
        <taxon>Agaricomycotina</taxon>
        <taxon>Agaricomycetes</taxon>
        <taxon>Agaricomycetidae</taxon>
        <taxon>Boletales</taxon>
        <taxon>Boletales incertae sedis</taxon>
        <taxon>Leucogyrophana</taxon>
    </lineage>
</organism>
<evidence type="ECO:0000313" key="2">
    <source>
        <dbReference type="EMBL" id="KIJ61885.1"/>
    </source>
</evidence>
<dbReference type="EMBL" id="KN839859">
    <property type="protein sequence ID" value="KIJ61885.1"/>
    <property type="molecule type" value="Genomic_DNA"/>
</dbReference>
<keyword evidence="3" id="KW-1185">Reference proteome</keyword>